<dbReference type="Proteomes" id="UP000037510">
    <property type="component" value="Unassembled WGS sequence"/>
</dbReference>
<dbReference type="SUPFAM" id="SSF51430">
    <property type="entry name" value="NAD(P)-linked oxidoreductase"/>
    <property type="match status" value="1"/>
</dbReference>
<comment type="caution">
    <text evidence="1">The sequence shown here is derived from an EMBL/GenBank/DDBJ whole genome shotgun (WGS) entry which is preliminary data.</text>
</comment>
<dbReference type="Gene3D" id="3.20.20.100">
    <property type="entry name" value="NADP-dependent oxidoreductase domain"/>
    <property type="match status" value="1"/>
</dbReference>
<protein>
    <submittedName>
        <fullName evidence="1">Aldo-keto reductase</fullName>
    </submittedName>
</protein>
<name>A0A0L7LRC1_OPEBR</name>
<dbReference type="AlphaFoldDB" id="A0A0L7LRC1"/>
<evidence type="ECO:0000313" key="2">
    <source>
        <dbReference type="Proteomes" id="UP000037510"/>
    </source>
</evidence>
<reference evidence="1 2" key="1">
    <citation type="journal article" date="2015" name="Genome Biol. Evol.">
        <title>The genome of winter moth (Operophtera brumata) provides a genomic perspective on sexual dimorphism and phenology.</title>
        <authorList>
            <person name="Derks M.F."/>
            <person name="Smit S."/>
            <person name="Salis L."/>
            <person name="Schijlen E."/>
            <person name="Bossers A."/>
            <person name="Mateman C."/>
            <person name="Pijl A.S."/>
            <person name="de Ridder D."/>
            <person name="Groenen M.A."/>
            <person name="Visser M.E."/>
            <person name="Megens H.J."/>
        </authorList>
    </citation>
    <scope>NUCLEOTIDE SEQUENCE [LARGE SCALE GENOMIC DNA]</scope>
    <source>
        <strain evidence="1">WM2013NL</strain>
        <tissue evidence="1">Head and thorax</tissue>
    </source>
</reference>
<gene>
    <name evidence="1" type="ORF">OBRU01_01672</name>
</gene>
<proteinExistence type="predicted"/>
<dbReference type="GO" id="GO:0016491">
    <property type="term" value="F:oxidoreductase activity"/>
    <property type="evidence" value="ECO:0007669"/>
    <property type="project" value="InterPro"/>
</dbReference>
<organism evidence="1 2">
    <name type="scientific">Operophtera brumata</name>
    <name type="common">Winter moth</name>
    <name type="synonym">Phalaena brumata</name>
    <dbReference type="NCBI Taxonomy" id="104452"/>
    <lineage>
        <taxon>Eukaryota</taxon>
        <taxon>Metazoa</taxon>
        <taxon>Ecdysozoa</taxon>
        <taxon>Arthropoda</taxon>
        <taxon>Hexapoda</taxon>
        <taxon>Insecta</taxon>
        <taxon>Pterygota</taxon>
        <taxon>Neoptera</taxon>
        <taxon>Endopterygota</taxon>
        <taxon>Lepidoptera</taxon>
        <taxon>Glossata</taxon>
        <taxon>Ditrysia</taxon>
        <taxon>Geometroidea</taxon>
        <taxon>Geometridae</taxon>
        <taxon>Larentiinae</taxon>
        <taxon>Operophtera</taxon>
    </lineage>
</organism>
<keyword evidence="2" id="KW-1185">Reference proteome</keyword>
<dbReference type="InterPro" id="IPR036812">
    <property type="entry name" value="NAD(P)_OxRdtase_dom_sf"/>
</dbReference>
<accession>A0A0L7LRC1</accession>
<dbReference type="InterPro" id="IPR018170">
    <property type="entry name" value="Aldo/ket_reductase_CS"/>
</dbReference>
<dbReference type="PROSITE" id="PS00062">
    <property type="entry name" value="ALDOKETO_REDUCTASE_2"/>
    <property type="match status" value="1"/>
</dbReference>
<dbReference type="EMBL" id="JTDY01000275">
    <property type="protein sequence ID" value="KOB77959.1"/>
    <property type="molecule type" value="Genomic_DNA"/>
</dbReference>
<evidence type="ECO:0000313" key="1">
    <source>
        <dbReference type="EMBL" id="KOB77959.1"/>
    </source>
</evidence>
<sequence>MEEAKKLGLARSIGISNFNVSQIERLLANSKFNKDYRVVWPSAWQDHPYYSMERKDVPGADPFGWNRE</sequence>